<evidence type="ECO:0000259" key="10">
    <source>
        <dbReference type="PROSITE" id="PS50011"/>
    </source>
</evidence>
<sequence length="599" mass="69176">MPPRRYERPAYQKLSTEDKVAYTSFAKQELLRNPAIRPRQIIQKWRALLEPDRKQYRRRIRSLPSGPRLPPVPPAPPAPHVPPPPPAPPAPPAHLVLPVPPPPPAPHGPEPDENDELELPDESDSLIPEEHPEELIRPQELPRWILTKPPSERSDCFWQFAENIYERIDVNDEICSSRNDLYVATDITNTIYGRMVIKTTVWNPKDPKSKTEHKNSYDAAKIVSEFPVFTENEGPTDSPRLKGMHTVWACESFETESGNTDESVLEQIAERIWEEEWNDMNKEEREMKKQSIKASSLRQYLDWSPGKSLDEVIARYGRPDSNLVNQEGREGGQGKKKEKPIPEPFIWLVFYNIATVLHYVTTKGSFWTKNSSEAETGQEDFGTLVHCDIKPGNIFLSEPQKPYDQYPNPQLGDWDLALELKEGERNETEPGRGDESWRAPENRSSDQDTPTRMELPEGEYFPFPGLYNQTDVWSLGLVIWELMYSTVDKTERENMRSRLVKDFNFDDFDAEGLEGNKGRYSKALHVLRDRCLHIDPNRRPTPHIIALECARNLEDQLPNTVGTFSNGYIDPHLRLDYKREQFELHVKFTKRRAKEGNDT</sequence>
<gene>
    <name evidence="11" type="ORF">GRF29_103g919095</name>
</gene>
<dbReference type="Gene3D" id="1.10.510.10">
    <property type="entry name" value="Transferase(Phosphotransferase) domain 1"/>
    <property type="match status" value="1"/>
</dbReference>
<organism evidence="11 12">
    <name type="scientific">Pseudopithomyces chartarum</name>
    <dbReference type="NCBI Taxonomy" id="1892770"/>
    <lineage>
        <taxon>Eukaryota</taxon>
        <taxon>Fungi</taxon>
        <taxon>Dikarya</taxon>
        <taxon>Ascomycota</taxon>
        <taxon>Pezizomycotina</taxon>
        <taxon>Dothideomycetes</taxon>
        <taxon>Pleosporomycetidae</taxon>
        <taxon>Pleosporales</taxon>
        <taxon>Massarineae</taxon>
        <taxon>Didymosphaeriaceae</taxon>
        <taxon>Pseudopithomyces</taxon>
    </lineage>
</organism>
<evidence type="ECO:0000256" key="3">
    <source>
        <dbReference type="ARBA" id="ARBA00022679"/>
    </source>
</evidence>
<accession>A0AAN6LUM0</accession>
<keyword evidence="4" id="KW-0547">Nucleotide-binding</keyword>
<dbReference type="PROSITE" id="PS00108">
    <property type="entry name" value="PROTEIN_KINASE_ST"/>
    <property type="match status" value="1"/>
</dbReference>
<evidence type="ECO:0000313" key="11">
    <source>
        <dbReference type="EMBL" id="KAK3207416.1"/>
    </source>
</evidence>
<dbReference type="PANTHER" id="PTHR43671">
    <property type="entry name" value="SERINE/THREONINE-PROTEIN KINASE NEK"/>
    <property type="match status" value="1"/>
</dbReference>
<dbReference type="InterPro" id="IPR011009">
    <property type="entry name" value="Kinase-like_dom_sf"/>
</dbReference>
<feature type="domain" description="Protein kinase" evidence="10">
    <location>
        <begin position="181"/>
        <end position="557"/>
    </location>
</feature>
<comment type="catalytic activity">
    <reaction evidence="8">
        <text>L-seryl-[protein] + ATP = O-phospho-L-seryl-[protein] + ADP + H(+)</text>
        <dbReference type="Rhea" id="RHEA:17989"/>
        <dbReference type="Rhea" id="RHEA-COMP:9863"/>
        <dbReference type="Rhea" id="RHEA-COMP:11604"/>
        <dbReference type="ChEBI" id="CHEBI:15378"/>
        <dbReference type="ChEBI" id="CHEBI:29999"/>
        <dbReference type="ChEBI" id="CHEBI:30616"/>
        <dbReference type="ChEBI" id="CHEBI:83421"/>
        <dbReference type="ChEBI" id="CHEBI:456216"/>
        <dbReference type="EC" id="2.7.11.1"/>
    </reaction>
</comment>
<dbReference type="GO" id="GO:0005634">
    <property type="term" value="C:nucleus"/>
    <property type="evidence" value="ECO:0007669"/>
    <property type="project" value="TreeGrafter"/>
</dbReference>
<evidence type="ECO:0000256" key="1">
    <source>
        <dbReference type="ARBA" id="ARBA00012513"/>
    </source>
</evidence>
<dbReference type="AlphaFoldDB" id="A0AAN6LUM0"/>
<feature type="region of interest" description="Disordered" evidence="9">
    <location>
        <begin position="424"/>
        <end position="455"/>
    </location>
</feature>
<evidence type="ECO:0000256" key="5">
    <source>
        <dbReference type="ARBA" id="ARBA00022777"/>
    </source>
</evidence>
<proteinExistence type="predicted"/>
<dbReference type="Pfam" id="PF00069">
    <property type="entry name" value="Pkinase"/>
    <property type="match status" value="1"/>
</dbReference>
<dbReference type="EC" id="2.7.11.1" evidence="1"/>
<keyword evidence="5" id="KW-0418">Kinase</keyword>
<comment type="caution">
    <text evidence="11">The sequence shown here is derived from an EMBL/GenBank/DDBJ whole genome shotgun (WGS) entry which is preliminary data.</text>
</comment>
<dbReference type="EMBL" id="WVTA01000009">
    <property type="protein sequence ID" value="KAK3207416.1"/>
    <property type="molecule type" value="Genomic_DNA"/>
</dbReference>
<feature type="region of interest" description="Disordered" evidence="9">
    <location>
        <begin position="53"/>
        <end position="124"/>
    </location>
</feature>
<keyword evidence="12" id="KW-1185">Reference proteome</keyword>
<dbReference type="Proteomes" id="UP001280581">
    <property type="component" value="Unassembled WGS sequence"/>
</dbReference>
<feature type="compositionally biased region" description="Pro residues" evidence="9">
    <location>
        <begin position="67"/>
        <end position="108"/>
    </location>
</feature>
<evidence type="ECO:0000256" key="7">
    <source>
        <dbReference type="ARBA" id="ARBA00047899"/>
    </source>
</evidence>
<feature type="compositionally biased region" description="Acidic residues" evidence="9">
    <location>
        <begin position="111"/>
        <end position="124"/>
    </location>
</feature>
<evidence type="ECO:0000256" key="2">
    <source>
        <dbReference type="ARBA" id="ARBA00022527"/>
    </source>
</evidence>
<keyword evidence="2" id="KW-0723">Serine/threonine-protein kinase</keyword>
<comment type="catalytic activity">
    <reaction evidence="7">
        <text>L-threonyl-[protein] + ATP = O-phospho-L-threonyl-[protein] + ADP + H(+)</text>
        <dbReference type="Rhea" id="RHEA:46608"/>
        <dbReference type="Rhea" id="RHEA-COMP:11060"/>
        <dbReference type="Rhea" id="RHEA-COMP:11605"/>
        <dbReference type="ChEBI" id="CHEBI:15378"/>
        <dbReference type="ChEBI" id="CHEBI:30013"/>
        <dbReference type="ChEBI" id="CHEBI:30616"/>
        <dbReference type="ChEBI" id="CHEBI:61977"/>
        <dbReference type="ChEBI" id="CHEBI:456216"/>
        <dbReference type="EC" id="2.7.11.1"/>
    </reaction>
</comment>
<evidence type="ECO:0000256" key="6">
    <source>
        <dbReference type="ARBA" id="ARBA00022840"/>
    </source>
</evidence>
<dbReference type="InterPro" id="IPR000719">
    <property type="entry name" value="Prot_kinase_dom"/>
</dbReference>
<evidence type="ECO:0000256" key="9">
    <source>
        <dbReference type="SAM" id="MobiDB-lite"/>
    </source>
</evidence>
<name>A0AAN6LUM0_9PLEO</name>
<dbReference type="SUPFAM" id="SSF56112">
    <property type="entry name" value="Protein kinase-like (PK-like)"/>
    <property type="match status" value="1"/>
</dbReference>
<dbReference type="GO" id="GO:0004674">
    <property type="term" value="F:protein serine/threonine kinase activity"/>
    <property type="evidence" value="ECO:0007669"/>
    <property type="project" value="UniProtKB-KW"/>
</dbReference>
<dbReference type="InterPro" id="IPR008271">
    <property type="entry name" value="Ser/Thr_kinase_AS"/>
</dbReference>
<evidence type="ECO:0000256" key="8">
    <source>
        <dbReference type="ARBA" id="ARBA00048679"/>
    </source>
</evidence>
<evidence type="ECO:0000313" key="12">
    <source>
        <dbReference type="Proteomes" id="UP001280581"/>
    </source>
</evidence>
<evidence type="ECO:0000256" key="4">
    <source>
        <dbReference type="ARBA" id="ARBA00022741"/>
    </source>
</evidence>
<keyword evidence="6" id="KW-0067">ATP-binding</keyword>
<reference evidence="11 12" key="1">
    <citation type="submission" date="2021-02" db="EMBL/GenBank/DDBJ databases">
        <title>Genome assembly of Pseudopithomyces chartarum.</title>
        <authorList>
            <person name="Jauregui R."/>
            <person name="Singh J."/>
            <person name="Voisey C."/>
        </authorList>
    </citation>
    <scope>NUCLEOTIDE SEQUENCE [LARGE SCALE GENOMIC DNA]</scope>
    <source>
        <strain evidence="11 12">AGR01</strain>
    </source>
</reference>
<dbReference type="InterPro" id="IPR050660">
    <property type="entry name" value="NEK_Ser/Thr_kinase"/>
</dbReference>
<dbReference type="SMART" id="SM00220">
    <property type="entry name" value="S_TKc"/>
    <property type="match status" value="1"/>
</dbReference>
<dbReference type="PANTHER" id="PTHR43671:SF98">
    <property type="entry name" value="SERINE_THREONINE-PROTEIN KINASE NEK11"/>
    <property type="match status" value="1"/>
</dbReference>
<protein>
    <recommendedName>
        <fullName evidence="1">non-specific serine/threonine protein kinase</fullName>
        <ecNumber evidence="1">2.7.11.1</ecNumber>
    </recommendedName>
</protein>
<keyword evidence="3" id="KW-0808">Transferase</keyword>
<dbReference type="PROSITE" id="PS50011">
    <property type="entry name" value="PROTEIN_KINASE_DOM"/>
    <property type="match status" value="1"/>
</dbReference>
<dbReference type="GO" id="GO:0005524">
    <property type="term" value="F:ATP binding"/>
    <property type="evidence" value="ECO:0007669"/>
    <property type="project" value="UniProtKB-KW"/>
</dbReference>